<gene>
    <name evidence="1" type="ORF">J1N35_011519</name>
</gene>
<dbReference type="EMBL" id="JAIQCV010000004">
    <property type="protein sequence ID" value="KAH1107751.1"/>
    <property type="molecule type" value="Genomic_DNA"/>
</dbReference>
<evidence type="ECO:0000313" key="2">
    <source>
        <dbReference type="Proteomes" id="UP000828251"/>
    </source>
</evidence>
<keyword evidence="2" id="KW-1185">Reference proteome</keyword>
<proteinExistence type="predicted"/>
<name>A0A9D3W2N3_9ROSI</name>
<protein>
    <submittedName>
        <fullName evidence="1">Uncharacterized protein</fullName>
    </submittedName>
</protein>
<dbReference type="Proteomes" id="UP000828251">
    <property type="component" value="Unassembled WGS sequence"/>
</dbReference>
<accession>A0A9D3W2N3</accession>
<comment type="caution">
    <text evidence="1">The sequence shown here is derived from an EMBL/GenBank/DDBJ whole genome shotgun (WGS) entry which is preliminary data.</text>
</comment>
<dbReference type="AlphaFoldDB" id="A0A9D3W2N3"/>
<sequence>MTVLPVQLLLLGKKEELKNYFYTFCKLKPHPWSSKPVGDQESSAIPLMIIVGFDNRLVGDASTTHIIEKSSKESTSLFKEIDGYMGVGSFMQNVQGGPSVPLVILSPPGSPPPPRPLTEDTFGVIVQHGPLGGPMKFMFTSGETQTLFLWREHPGMQKFPYCLANVTLTKASMVSVGLVEGIDEDEATMKANDKQHKVAMNYLEKSHEEALEKYKADIMQSFQDYLPDLKSNFLLHA</sequence>
<organism evidence="1 2">
    <name type="scientific">Gossypium stocksii</name>
    <dbReference type="NCBI Taxonomy" id="47602"/>
    <lineage>
        <taxon>Eukaryota</taxon>
        <taxon>Viridiplantae</taxon>
        <taxon>Streptophyta</taxon>
        <taxon>Embryophyta</taxon>
        <taxon>Tracheophyta</taxon>
        <taxon>Spermatophyta</taxon>
        <taxon>Magnoliopsida</taxon>
        <taxon>eudicotyledons</taxon>
        <taxon>Gunneridae</taxon>
        <taxon>Pentapetalae</taxon>
        <taxon>rosids</taxon>
        <taxon>malvids</taxon>
        <taxon>Malvales</taxon>
        <taxon>Malvaceae</taxon>
        <taxon>Malvoideae</taxon>
        <taxon>Gossypium</taxon>
    </lineage>
</organism>
<evidence type="ECO:0000313" key="1">
    <source>
        <dbReference type="EMBL" id="KAH1107751.1"/>
    </source>
</evidence>
<reference evidence="1 2" key="1">
    <citation type="journal article" date="2021" name="Plant Biotechnol. J.">
        <title>Multi-omics assisted identification of the key and species-specific regulatory components of drought-tolerant mechanisms in Gossypium stocksii.</title>
        <authorList>
            <person name="Yu D."/>
            <person name="Ke L."/>
            <person name="Zhang D."/>
            <person name="Wu Y."/>
            <person name="Sun Y."/>
            <person name="Mei J."/>
            <person name="Sun J."/>
            <person name="Sun Y."/>
        </authorList>
    </citation>
    <scope>NUCLEOTIDE SEQUENCE [LARGE SCALE GENOMIC DNA]</scope>
    <source>
        <strain evidence="2">cv. E1</strain>
        <tissue evidence="1">Leaf</tissue>
    </source>
</reference>